<sequence length="112" mass="11918">MRRLLLPILTIWAIVASPGLCVAGVLEHLCAGCPETASCEHEDDCAVDPCVDSAVRPVVGAEVGVLAPVVALVQTYTVIEFDSNRHDASGVDPFPPERKNLSQLESDLPLLN</sequence>
<dbReference type="AlphaFoldDB" id="A0A956NG11"/>
<name>A0A956NG11_UNCEI</name>
<proteinExistence type="predicted"/>
<accession>A0A956NG11</accession>
<comment type="caution">
    <text evidence="1">The sequence shown here is derived from an EMBL/GenBank/DDBJ whole genome shotgun (WGS) entry which is preliminary data.</text>
</comment>
<reference evidence="1" key="2">
    <citation type="journal article" date="2021" name="Microbiome">
        <title>Successional dynamics and alternative stable states in a saline activated sludge microbial community over 9 years.</title>
        <authorList>
            <person name="Wang Y."/>
            <person name="Ye J."/>
            <person name="Ju F."/>
            <person name="Liu L."/>
            <person name="Boyd J.A."/>
            <person name="Deng Y."/>
            <person name="Parks D.H."/>
            <person name="Jiang X."/>
            <person name="Yin X."/>
            <person name="Woodcroft B.J."/>
            <person name="Tyson G.W."/>
            <person name="Hugenholtz P."/>
            <person name="Polz M.F."/>
            <person name="Zhang T."/>
        </authorList>
    </citation>
    <scope>NUCLEOTIDE SEQUENCE</scope>
    <source>
        <strain evidence="1">HKST-UBA02</strain>
    </source>
</reference>
<gene>
    <name evidence="1" type="ORF">KDA27_21935</name>
</gene>
<organism evidence="1 2">
    <name type="scientific">Eiseniibacteriota bacterium</name>
    <dbReference type="NCBI Taxonomy" id="2212470"/>
    <lineage>
        <taxon>Bacteria</taxon>
        <taxon>Candidatus Eiseniibacteriota</taxon>
    </lineage>
</organism>
<reference evidence="1" key="1">
    <citation type="submission" date="2020-04" db="EMBL/GenBank/DDBJ databases">
        <authorList>
            <person name="Zhang T."/>
        </authorList>
    </citation>
    <scope>NUCLEOTIDE SEQUENCE</scope>
    <source>
        <strain evidence="1">HKST-UBA02</strain>
    </source>
</reference>
<dbReference type="Proteomes" id="UP000739538">
    <property type="component" value="Unassembled WGS sequence"/>
</dbReference>
<dbReference type="EMBL" id="JAGQHS010000177">
    <property type="protein sequence ID" value="MCA9758473.1"/>
    <property type="molecule type" value="Genomic_DNA"/>
</dbReference>
<protein>
    <submittedName>
        <fullName evidence="1">Uncharacterized protein</fullName>
    </submittedName>
</protein>
<evidence type="ECO:0000313" key="2">
    <source>
        <dbReference type="Proteomes" id="UP000739538"/>
    </source>
</evidence>
<evidence type="ECO:0000313" key="1">
    <source>
        <dbReference type="EMBL" id="MCA9758473.1"/>
    </source>
</evidence>